<dbReference type="PANTHER" id="PTHR14217">
    <property type="entry name" value="INOSITOL-TETRAKISPHOSPHATE 1-KINASE"/>
    <property type="match status" value="1"/>
</dbReference>
<evidence type="ECO:0000256" key="8">
    <source>
        <dbReference type="ARBA" id="ARBA00022842"/>
    </source>
</evidence>
<dbReference type="Pfam" id="PF00702">
    <property type="entry name" value="Hydrolase"/>
    <property type="match status" value="1"/>
</dbReference>
<comment type="cofactor">
    <cofactor evidence="1">
        <name>Mg(2+)</name>
        <dbReference type="ChEBI" id="CHEBI:18420"/>
    </cofactor>
</comment>
<organism evidence="11 12">
    <name type="scientific">Stentor coeruleus</name>
    <dbReference type="NCBI Taxonomy" id="5963"/>
    <lineage>
        <taxon>Eukaryota</taxon>
        <taxon>Sar</taxon>
        <taxon>Alveolata</taxon>
        <taxon>Ciliophora</taxon>
        <taxon>Postciliodesmatophora</taxon>
        <taxon>Heterotrichea</taxon>
        <taxon>Heterotrichida</taxon>
        <taxon>Stentoridae</taxon>
        <taxon>Stentor</taxon>
    </lineage>
</organism>
<dbReference type="AlphaFoldDB" id="A0A1R2D0T6"/>
<dbReference type="GO" id="GO:0052725">
    <property type="term" value="F:inositol-1,3,4-trisphosphate 6-kinase activity"/>
    <property type="evidence" value="ECO:0007669"/>
    <property type="project" value="InterPro"/>
</dbReference>
<dbReference type="Proteomes" id="UP000187209">
    <property type="component" value="Unassembled WGS sequence"/>
</dbReference>
<evidence type="ECO:0000256" key="3">
    <source>
        <dbReference type="ARBA" id="ARBA00022679"/>
    </source>
</evidence>
<evidence type="ECO:0000313" key="11">
    <source>
        <dbReference type="EMBL" id="OMJ94830.1"/>
    </source>
</evidence>
<dbReference type="Pfam" id="PF05770">
    <property type="entry name" value="Ins134_P3_kin"/>
    <property type="match status" value="1"/>
</dbReference>
<dbReference type="SUPFAM" id="SSF56784">
    <property type="entry name" value="HAD-like"/>
    <property type="match status" value="1"/>
</dbReference>
<reference evidence="11 12" key="1">
    <citation type="submission" date="2016-11" db="EMBL/GenBank/DDBJ databases">
        <title>The macronuclear genome of Stentor coeruleus: a giant cell with tiny introns.</title>
        <authorList>
            <person name="Slabodnick M."/>
            <person name="Ruby J.G."/>
            <person name="Reiff S.B."/>
            <person name="Swart E.C."/>
            <person name="Gosai S."/>
            <person name="Prabakaran S."/>
            <person name="Witkowska E."/>
            <person name="Larue G.E."/>
            <person name="Fisher S."/>
            <person name="Freeman R.M."/>
            <person name="Gunawardena J."/>
            <person name="Chu W."/>
            <person name="Stover N.A."/>
            <person name="Gregory B.D."/>
            <person name="Nowacki M."/>
            <person name="Derisi J."/>
            <person name="Roy S.W."/>
            <person name="Marshall W.F."/>
            <person name="Sood P."/>
        </authorList>
    </citation>
    <scope>NUCLEOTIDE SEQUENCE [LARGE SCALE GENOMIC DNA]</scope>
    <source>
        <strain evidence="11">WM001</strain>
    </source>
</reference>
<dbReference type="GO" id="GO:0032957">
    <property type="term" value="P:inositol trisphosphate metabolic process"/>
    <property type="evidence" value="ECO:0007669"/>
    <property type="project" value="InterPro"/>
</dbReference>
<dbReference type="InterPro" id="IPR008656">
    <property type="entry name" value="Inositol_tetrakis-P_1-kinase"/>
</dbReference>
<dbReference type="InterPro" id="IPR040464">
    <property type="entry name" value="InsP(3)kin_ATP-grasp"/>
</dbReference>
<dbReference type="Gene3D" id="3.30.1490.220">
    <property type="match status" value="1"/>
</dbReference>
<dbReference type="InterPro" id="IPR041429">
    <property type="entry name" value="ITPK1_N"/>
</dbReference>
<dbReference type="GO" id="GO:0047325">
    <property type="term" value="F:inositol-3,4,5,6-tetrakisphosphate 1-kinase activity"/>
    <property type="evidence" value="ECO:0007669"/>
    <property type="project" value="InterPro"/>
</dbReference>
<dbReference type="InterPro" id="IPR036412">
    <property type="entry name" value="HAD-like_sf"/>
</dbReference>
<dbReference type="GO" id="GO:0005737">
    <property type="term" value="C:cytoplasm"/>
    <property type="evidence" value="ECO:0007669"/>
    <property type="project" value="TreeGrafter"/>
</dbReference>
<feature type="domain" description="Inositol-tetrakisphosphate 1-kinase N-terminal" evidence="10">
    <location>
        <begin position="309"/>
        <end position="369"/>
    </location>
</feature>
<comment type="caution">
    <text evidence="11">The sequence shown here is derived from an EMBL/GenBank/DDBJ whole genome shotgun (WGS) entry which is preliminary data.</text>
</comment>
<accession>A0A1R2D0T6</accession>
<dbReference type="SUPFAM" id="SSF56059">
    <property type="entry name" value="Glutathione synthetase ATP-binding domain-like"/>
    <property type="match status" value="1"/>
</dbReference>
<evidence type="ECO:0000256" key="6">
    <source>
        <dbReference type="ARBA" id="ARBA00022777"/>
    </source>
</evidence>
<evidence type="ECO:0000259" key="10">
    <source>
        <dbReference type="Pfam" id="PF17927"/>
    </source>
</evidence>
<dbReference type="GO" id="GO:0052726">
    <property type="term" value="F:inositol-1,3,4-trisphosphate 5-kinase activity"/>
    <property type="evidence" value="ECO:0007669"/>
    <property type="project" value="InterPro"/>
</dbReference>
<gene>
    <name evidence="11" type="ORF">SteCoe_1849</name>
</gene>
<keyword evidence="12" id="KW-1185">Reference proteome</keyword>
<keyword evidence="4" id="KW-0479">Metal-binding</keyword>
<evidence type="ECO:0000256" key="4">
    <source>
        <dbReference type="ARBA" id="ARBA00022723"/>
    </source>
</evidence>
<keyword evidence="5" id="KW-0547">Nucleotide-binding</keyword>
<dbReference type="NCBIfam" id="TIGR01549">
    <property type="entry name" value="HAD-SF-IA-v1"/>
    <property type="match status" value="1"/>
</dbReference>
<dbReference type="EMBL" id="MPUH01000020">
    <property type="protein sequence ID" value="OMJ94830.1"/>
    <property type="molecule type" value="Genomic_DNA"/>
</dbReference>
<dbReference type="GO" id="GO:0005524">
    <property type="term" value="F:ATP binding"/>
    <property type="evidence" value="ECO:0007669"/>
    <property type="project" value="UniProtKB-KW"/>
</dbReference>
<dbReference type="GO" id="GO:0000287">
    <property type="term" value="F:magnesium ion binding"/>
    <property type="evidence" value="ECO:0007669"/>
    <property type="project" value="InterPro"/>
</dbReference>
<feature type="domain" description="Inositol 1,3,4-trisphosphate 5/6-kinase ATP-grasp" evidence="9">
    <location>
        <begin position="396"/>
        <end position="560"/>
    </location>
</feature>
<evidence type="ECO:0000259" key="9">
    <source>
        <dbReference type="Pfam" id="PF05770"/>
    </source>
</evidence>
<dbReference type="Gene3D" id="3.40.50.11370">
    <property type="match status" value="1"/>
</dbReference>
<evidence type="ECO:0000256" key="1">
    <source>
        <dbReference type="ARBA" id="ARBA00001946"/>
    </source>
</evidence>
<evidence type="ECO:0000256" key="7">
    <source>
        <dbReference type="ARBA" id="ARBA00022840"/>
    </source>
</evidence>
<evidence type="ECO:0000313" key="12">
    <source>
        <dbReference type="Proteomes" id="UP000187209"/>
    </source>
</evidence>
<dbReference type="PANTHER" id="PTHR14217:SF1">
    <property type="entry name" value="INOSITOL-TETRAKISPHOSPHATE 1-KINASE"/>
    <property type="match status" value="1"/>
</dbReference>
<dbReference type="Pfam" id="PF17927">
    <property type="entry name" value="Ins134_P3_kin_N"/>
    <property type="match status" value="1"/>
</dbReference>
<dbReference type="InterPro" id="IPR006439">
    <property type="entry name" value="HAD-SF_hydro_IA"/>
</dbReference>
<evidence type="ECO:0000256" key="5">
    <source>
        <dbReference type="ARBA" id="ARBA00022741"/>
    </source>
</evidence>
<proteinExistence type="inferred from homology"/>
<dbReference type="Gene3D" id="3.40.50.1000">
    <property type="entry name" value="HAD superfamily/HAD-like"/>
    <property type="match status" value="1"/>
</dbReference>
<dbReference type="InterPro" id="IPR023214">
    <property type="entry name" value="HAD_sf"/>
</dbReference>
<dbReference type="OrthoDB" id="25308at2759"/>
<comment type="similarity">
    <text evidence="2">Belongs to the ITPK1 family.</text>
</comment>
<name>A0A1R2D0T6_9CILI</name>
<sequence length="570" mass="64715">MKIKGVIFDVGQTLSNQLDKDRLVERNKKYYSYVYEEMIQRGFSTTFPSLSSHSNGEFVEDLNVLNLGTRAEKNISTEVLKEYRMSEQTLDILIRYEEAAGTGVTKQNVYDEAISQLDSIYAGTNALDEGVYELWPDTKSTLEELRRRGYILGLASNTAHPVKHEHMLARLGITPLIDHFAVSSYIGVRKPNPEMVRILLTKMGLTANEVIVVGDLLDRDILMGNAAGVRTVWINAIPYSLQQNLKRIREGDAKYMPTAGIVCLAQLIPTIQYLDEGGHRDQIRVGYYFPHLRKKLETGKQGAFVSGPKITYLPVELRAPIENLGKFDVIVHKVTDLLLSESSEDQEAIRGLQDYLSRNPDALLLDPLEGLQYSNNRKAFADKWTEFLFEGIRVRVPELYTQDNAKFPCIVKTETACQVKKSHDMIIVHNPDSLQEALQNFNTQCIIQEWVPHSAIFKVYILGNFFQASPQKIVDAGNSTFSFNSAKMPENLPVNSSDNLNICVIQELNKRLKEITGLGMISYDLGVQSDSGDYVVIDFNYFPGYYTVDNYKDVMDEYILEKYREFKKEA</sequence>
<keyword evidence="6" id="KW-0418">Kinase</keyword>
<evidence type="ECO:0000256" key="2">
    <source>
        <dbReference type="ARBA" id="ARBA00009601"/>
    </source>
</evidence>
<keyword evidence="8" id="KW-0460">Magnesium</keyword>
<dbReference type="NCBIfam" id="TIGR01509">
    <property type="entry name" value="HAD-SF-IA-v3"/>
    <property type="match status" value="1"/>
</dbReference>
<keyword evidence="7" id="KW-0067">ATP-binding</keyword>
<protein>
    <submittedName>
        <fullName evidence="11">Uncharacterized protein</fullName>
    </submittedName>
</protein>
<keyword evidence="3" id="KW-0808">Transferase</keyword>